<dbReference type="InterPro" id="IPR025799">
    <property type="entry name" value="Arg_MeTrfase"/>
</dbReference>
<gene>
    <name evidence="1" type="ORF">AX777_22085</name>
</gene>
<proteinExistence type="predicted"/>
<dbReference type="OrthoDB" id="5383291at2"/>
<dbReference type="PANTHER" id="PTHR11006:SF4">
    <property type="entry name" value="PROTEIN ARGININE N-METHYLTRANSFERASE 7"/>
    <property type="match status" value="1"/>
</dbReference>
<dbReference type="GO" id="GO:0016274">
    <property type="term" value="F:protein-arginine N-methyltransferase activity"/>
    <property type="evidence" value="ECO:0007669"/>
    <property type="project" value="InterPro"/>
</dbReference>
<dbReference type="PANTHER" id="PTHR11006">
    <property type="entry name" value="PROTEIN ARGININE N-METHYLTRANSFERASE"/>
    <property type="match status" value="1"/>
</dbReference>
<dbReference type="InterPro" id="IPR029063">
    <property type="entry name" value="SAM-dependent_MTases_sf"/>
</dbReference>
<organism evidence="1 2">
    <name type="scientific">Sphingobium yanoikuyae</name>
    <name type="common">Sphingomonas yanoikuyae</name>
    <dbReference type="NCBI Taxonomy" id="13690"/>
    <lineage>
        <taxon>Bacteria</taxon>
        <taxon>Pseudomonadati</taxon>
        <taxon>Pseudomonadota</taxon>
        <taxon>Alphaproteobacteria</taxon>
        <taxon>Sphingomonadales</taxon>
        <taxon>Sphingomonadaceae</taxon>
        <taxon>Sphingobium</taxon>
    </lineage>
</organism>
<dbReference type="EMBL" id="LSTR01000044">
    <property type="protein sequence ID" value="OAH42140.1"/>
    <property type="molecule type" value="Genomic_DNA"/>
</dbReference>
<comment type="caution">
    <text evidence="1">The sequence shown here is derived from an EMBL/GenBank/DDBJ whole genome shotgun (WGS) entry which is preliminary data.</text>
</comment>
<dbReference type="Proteomes" id="UP000077262">
    <property type="component" value="Unassembled WGS sequence"/>
</dbReference>
<reference evidence="1 2" key="1">
    <citation type="submission" date="2016-02" db="EMBL/GenBank/DDBJ databases">
        <authorList>
            <person name="Wen L."/>
            <person name="He K."/>
            <person name="Yang H."/>
        </authorList>
    </citation>
    <scope>NUCLEOTIDE SEQUENCE [LARGE SCALE GENOMIC DNA]</scope>
    <source>
        <strain evidence="1 2">CD09_2</strain>
    </source>
</reference>
<evidence type="ECO:0000313" key="1">
    <source>
        <dbReference type="EMBL" id="OAH42140.1"/>
    </source>
</evidence>
<dbReference type="SUPFAM" id="SSF53335">
    <property type="entry name" value="S-adenosyl-L-methionine-dependent methyltransferases"/>
    <property type="match status" value="1"/>
</dbReference>
<dbReference type="AlphaFoldDB" id="A0A177JLM0"/>
<evidence type="ECO:0000313" key="2">
    <source>
        <dbReference type="Proteomes" id="UP000077262"/>
    </source>
</evidence>
<accession>A0A177JLM0</accession>
<dbReference type="Gene3D" id="3.40.50.150">
    <property type="entry name" value="Vaccinia Virus protein VP39"/>
    <property type="match status" value="1"/>
</dbReference>
<protein>
    <submittedName>
        <fullName evidence="1">Uncharacterized protein</fullName>
    </submittedName>
</protein>
<dbReference type="RefSeq" id="WP_063976743.1">
    <property type="nucleotide sequence ID" value="NZ_LSTR01000044.1"/>
</dbReference>
<sequence>MTVQLDHHADMLGDAKRLAAFRKAIGEVVRPGDAVVDVGTGLGPLAASALDAGAGHVTAIEYIPQLAALATEILADTAVRVVVGRSYDIDLTPSPDVAVTETIGPVGPEENIVEITYDLKRRYPTLRGIVPRRMRLYAQAVLSERVEAARDAVFTKLIASASGHFDPGNAPHALARSYCEQIYQDDLSDAQAQTERLDLADYTLGISEAPDFDTVVELPATADWNAVTIVFEAQLSDSVTLTNHFSAPQTHWLNSYVARFADTHRLRIAYDAAGTSFEIRWLEEGL</sequence>
<dbReference type="GO" id="GO:0042054">
    <property type="term" value="F:histone methyltransferase activity"/>
    <property type="evidence" value="ECO:0007669"/>
    <property type="project" value="TreeGrafter"/>
</dbReference>
<name>A0A177JLM0_SPHYA</name>